<proteinExistence type="predicted"/>
<dbReference type="EMBL" id="OA565678">
    <property type="protein sequence ID" value="CAD7197508.1"/>
    <property type="molecule type" value="Genomic_DNA"/>
</dbReference>
<accession>A0A7R8VG51</accession>
<name>A0A7R8VG51_TIMDO</name>
<reference evidence="1" key="1">
    <citation type="submission" date="2020-11" db="EMBL/GenBank/DDBJ databases">
        <authorList>
            <person name="Tran Van P."/>
        </authorList>
    </citation>
    <scope>NUCLEOTIDE SEQUENCE</scope>
</reference>
<protein>
    <submittedName>
        <fullName evidence="1">Uncharacterized protein</fullName>
    </submittedName>
</protein>
<sequence>MFDYRQVSLRTPMALESNSWLASNNSANRDHTGVVKTRDEQLGQVTQQHTGTQNFVGGGEDVVTQSQQRGLLKIPSSVGKCSMFTQTEHTNRTYTLYPCALPPPRGLTPSTLVPFLLPEDLHPLPSCPSSSPRTYTLYPRALPLPLALNLLPRTYTFYPRVLPPPLASFLLPSRPSSSSRTYILYPCALPLPLALTPSTLVSFLLPRTYTLYPRVLPPP</sequence>
<organism evidence="1">
    <name type="scientific">Timema douglasi</name>
    <name type="common">Walking stick</name>
    <dbReference type="NCBI Taxonomy" id="61478"/>
    <lineage>
        <taxon>Eukaryota</taxon>
        <taxon>Metazoa</taxon>
        <taxon>Ecdysozoa</taxon>
        <taxon>Arthropoda</taxon>
        <taxon>Hexapoda</taxon>
        <taxon>Insecta</taxon>
        <taxon>Pterygota</taxon>
        <taxon>Neoptera</taxon>
        <taxon>Polyneoptera</taxon>
        <taxon>Phasmatodea</taxon>
        <taxon>Timematodea</taxon>
        <taxon>Timematoidea</taxon>
        <taxon>Timematidae</taxon>
        <taxon>Timema</taxon>
    </lineage>
</organism>
<dbReference type="AlphaFoldDB" id="A0A7R8VG51"/>
<evidence type="ECO:0000313" key="1">
    <source>
        <dbReference type="EMBL" id="CAD7197508.1"/>
    </source>
</evidence>
<gene>
    <name evidence="1" type="ORF">TDIB3V08_LOCUS3814</name>
</gene>